<evidence type="ECO:0000313" key="2">
    <source>
        <dbReference type="Proteomes" id="UP000321181"/>
    </source>
</evidence>
<gene>
    <name evidence="1" type="ORF">CAE01nite_09830</name>
</gene>
<dbReference type="GO" id="GO:0005975">
    <property type="term" value="P:carbohydrate metabolic process"/>
    <property type="evidence" value="ECO:0007669"/>
    <property type="project" value="InterPro"/>
</dbReference>
<comment type="caution">
    <text evidence="1">The sequence shown here is derived from an EMBL/GenBank/DDBJ whole genome shotgun (WGS) entry which is preliminary data.</text>
</comment>
<dbReference type="SUPFAM" id="SSF48208">
    <property type="entry name" value="Six-hairpin glycosidases"/>
    <property type="match status" value="1"/>
</dbReference>
<dbReference type="Proteomes" id="UP000321181">
    <property type="component" value="Unassembled WGS sequence"/>
</dbReference>
<accession>A0A512D9U2</accession>
<dbReference type="EMBL" id="BJYY01000005">
    <property type="protein sequence ID" value="GEO33258.1"/>
    <property type="molecule type" value="Genomic_DNA"/>
</dbReference>
<keyword evidence="2" id="KW-1185">Reference proteome</keyword>
<evidence type="ECO:0008006" key="3">
    <source>
        <dbReference type="Google" id="ProtNLM"/>
    </source>
</evidence>
<dbReference type="InterPro" id="IPR012341">
    <property type="entry name" value="6hp_glycosidase-like_sf"/>
</dbReference>
<reference evidence="1 2" key="1">
    <citation type="submission" date="2019-07" db="EMBL/GenBank/DDBJ databases">
        <title>Whole genome shotgun sequence of Cellulomonas aerilata NBRC 106308.</title>
        <authorList>
            <person name="Hosoyama A."/>
            <person name="Uohara A."/>
            <person name="Ohji S."/>
            <person name="Ichikawa N."/>
        </authorList>
    </citation>
    <scope>NUCLEOTIDE SEQUENCE [LARGE SCALE GENOMIC DNA]</scope>
    <source>
        <strain evidence="1 2">NBRC 106308</strain>
    </source>
</reference>
<protein>
    <recommendedName>
        <fullName evidence="3">Glycoside hydrolase family 65</fullName>
    </recommendedName>
</protein>
<sequence>MSRIDRRALVARHDVVVTRIDPRSPVQVGNGELCLSVDVTGLQTFPDGYPVADPGGGPDGTLLGTQSQWGWHSTPRPAGVDLDSTRRPYRTRRGEVVYVDAGALTGSDDSGLDTTSQWLRANPHRLDLGRLGLVVADGDGYRTPSPDELGDARQLLDLWTGTVTSDVVLAGRRLRVTTACHPDRDVLAVRVEHLAGADDTDDEVPGGLGVAVRLAFPYGSQSWSNAADWSRPGDHITVVRDVPGGVDVDRHFDGAPDPAYHVALRTDGGARVAATGPHELVVAGGPVLDLVVALRPGAGAVDGVLVDRGSRGAAPEPPVVDDVLAASAAGWSAFWDGGAALDLSGSADPRAAEVERRTVLSQYLTAIQCAGSLPPQETGLIGNSWRGRFHLEMHWWHAAHFPLWGRPALLERSMGWYERILPAAQATARLQGYGGARWPKQVAPDGLESPSHIGPFLLWQQPHVIHLAELLRRAAEATGEPGDGDRVVARYGYLVDQTARFMADVAEPTDDGYALGPPLIPAQESYAHLRDRVVNPPFELAYWSWALGVAQRWRAAAGDDPEPLWDAVGHGMAAPLVRDGVLEAIAVEPFTIREDHPSMVYGLGVVPATDLLEPDVVRATLDAVVADWDWPSTWGWDYPALAMTAARLGDPALAVDLLLRDVPKNLHLPNGHNRQTDSLPVYLPGNGGLLAAVALMAGGWDDDGGRPAPGFPADGTWSVRHEGFVRSP</sequence>
<dbReference type="Gene3D" id="1.50.10.10">
    <property type="match status" value="1"/>
</dbReference>
<dbReference type="AlphaFoldDB" id="A0A512D9U2"/>
<dbReference type="RefSeq" id="WP_246131014.1">
    <property type="nucleotide sequence ID" value="NZ_BAAARM010000002.1"/>
</dbReference>
<evidence type="ECO:0000313" key="1">
    <source>
        <dbReference type="EMBL" id="GEO33258.1"/>
    </source>
</evidence>
<organism evidence="1 2">
    <name type="scientific">Cellulomonas aerilata</name>
    <dbReference type="NCBI Taxonomy" id="515326"/>
    <lineage>
        <taxon>Bacteria</taxon>
        <taxon>Bacillati</taxon>
        <taxon>Actinomycetota</taxon>
        <taxon>Actinomycetes</taxon>
        <taxon>Micrococcales</taxon>
        <taxon>Cellulomonadaceae</taxon>
        <taxon>Cellulomonas</taxon>
    </lineage>
</organism>
<proteinExistence type="predicted"/>
<dbReference type="InterPro" id="IPR008928">
    <property type="entry name" value="6-hairpin_glycosidase_sf"/>
</dbReference>
<name>A0A512D9U2_9CELL</name>